<keyword evidence="2" id="KW-1133">Transmembrane helix</keyword>
<name>A0A162IQ12_9FUSO</name>
<accession>A0A162IQ12</accession>
<dbReference type="Proteomes" id="UP000075816">
    <property type="component" value="Unassembled WGS sequence"/>
</dbReference>
<dbReference type="RefSeq" id="WP_062628503.1">
    <property type="nucleotide sequence ID" value="NZ_LVEA01000041.1"/>
</dbReference>
<evidence type="ECO:0000313" key="3">
    <source>
        <dbReference type="EMBL" id="KYL03688.1"/>
    </source>
</evidence>
<evidence type="ECO:0000313" key="4">
    <source>
        <dbReference type="Proteomes" id="UP000075816"/>
    </source>
</evidence>
<dbReference type="EMBL" id="LVEA01000041">
    <property type="protein sequence ID" value="KYL03688.1"/>
    <property type="molecule type" value="Genomic_DNA"/>
</dbReference>
<keyword evidence="2" id="KW-0472">Membrane</keyword>
<reference evidence="3 4" key="1">
    <citation type="submission" date="2016-03" db="EMBL/GenBank/DDBJ databases">
        <title>Comparative genomics of human isolates of Fusobacterium necrophorum.</title>
        <authorList>
            <person name="Jensen A."/>
            <person name="Bank S."/>
            <person name="Andersen P.S."/>
            <person name="Kristensen L.H."/>
            <person name="Prag J."/>
        </authorList>
    </citation>
    <scope>NUCLEOTIDE SEQUENCE [LARGE SCALE GENOMIC DNA]</scope>
    <source>
        <strain evidence="3 4">LS_1264</strain>
    </source>
</reference>
<evidence type="ECO:0000256" key="1">
    <source>
        <dbReference type="SAM" id="Coils"/>
    </source>
</evidence>
<gene>
    <name evidence="3" type="ORF">A2J07_11205</name>
</gene>
<feature type="transmembrane region" description="Helical" evidence="2">
    <location>
        <begin position="113"/>
        <end position="132"/>
    </location>
</feature>
<organism evidence="3 4">
    <name type="scientific">Fusobacterium necrophorum subsp. funduliforme</name>
    <dbReference type="NCBI Taxonomy" id="143387"/>
    <lineage>
        <taxon>Bacteria</taxon>
        <taxon>Fusobacteriati</taxon>
        <taxon>Fusobacteriota</taxon>
        <taxon>Fusobacteriia</taxon>
        <taxon>Fusobacteriales</taxon>
        <taxon>Fusobacteriaceae</taxon>
        <taxon>Fusobacterium</taxon>
    </lineage>
</organism>
<comment type="caution">
    <text evidence="3">The sequence shown here is derived from an EMBL/GenBank/DDBJ whole genome shotgun (WGS) entry which is preliminary data.</text>
</comment>
<dbReference type="AlphaFoldDB" id="A0A162IQ12"/>
<keyword evidence="2" id="KW-0812">Transmembrane</keyword>
<feature type="coiled-coil region" evidence="1">
    <location>
        <begin position="77"/>
        <end position="104"/>
    </location>
</feature>
<proteinExistence type="predicted"/>
<evidence type="ECO:0000256" key="2">
    <source>
        <dbReference type="SAM" id="Phobius"/>
    </source>
</evidence>
<keyword evidence="1" id="KW-0175">Coiled coil</keyword>
<sequence>MKKVLKTKNGRSVKKDDIQSAFSVVKTILLDKGYHVNIALTNINKKEEAEKKVMDLLDEYADNKYRKLQPEEHACSCKEKDKYIEKLEKMSEDLLEENVELYIRAGKRYWKEACLWLAAISGWSAFIIALIVG</sequence>
<protein>
    <submittedName>
        <fullName evidence="3">Uncharacterized protein</fullName>
    </submittedName>
</protein>